<name>A0ABQ8P707_9CRYT</name>
<proteinExistence type="inferred from homology"/>
<evidence type="ECO:0000313" key="5">
    <source>
        <dbReference type="Proteomes" id="UP001071777"/>
    </source>
</evidence>
<comment type="similarity">
    <text evidence="1">Belongs to the SLBP family.</text>
</comment>
<evidence type="ECO:0000313" key="4">
    <source>
        <dbReference type="EMBL" id="KAJ1610674.1"/>
    </source>
</evidence>
<dbReference type="PANTHER" id="PTHR17408">
    <property type="entry name" value="HISTONE RNA HAIRPIN-BINDING PROTEIN"/>
    <property type="match status" value="1"/>
</dbReference>
<feature type="domain" description="Histone RNA hairpin-binding protein RNA-binding" evidence="3">
    <location>
        <begin position="126"/>
        <end position="189"/>
    </location>
</feature>
<keyword evidence="5" id="KW-1185">Reference proteome</keyword>
<dbReference type="Pfam" id="PF15247">
    <property type="entry name" value="SLBP_RNA_bind"/>
    <property type="match status" value="1"/>
</dbReference>
<dbReference type="EMBL" id="JAPCXB010000068">
    <property type="protein sequence ID" value="KAJ1610674.1"/>
    <property type="molecule type" value="Genomic_DNA"/>
</dbReference>
<dbReference type="Proteomes" id="UP001071777">
    <property type="component" value="Unassembled WGS sequence"/>
</dbReference>
<dbReference type="InterPro" id="IPR038294">
    <property type="entry name" value="SLBP_RNA_bind_sf"/>
</dbReference>
<dbReference type="InterPro" id="IPR026502">
    <property type="entry name" value="SLBP1/SLBP2"/>
</dbReference>
<dbReference type="Gene3D" id="1.10.8.1120">
    <property type="entry name" value="Histone RNA hairpin-binding protein RNA-binding domain"/>
    <property type="match status" value="1"/>
</dbReference>
<sequence length="222" mass="25624">MSSHRVYEISALLLMGKKVGEKNFVSAMEIHPYLPKLEYRESRIKDVEPNTKYLRRKNSLLALDSKSLDVYNETEPSSNKGFFSFSDMTSLLEKLSSSEAIKYSSFKSEFISHGSEPKASEEPLTSRMISRLKQIAIGKSLPEYKNYINKVPIEERSLDDPKTPKCDTRLTKREFDHLYREWRVKLHKYECDPYSGASTRVNTPDNVDSQTGYFADLKTINI</sequence>
<evidence type="ECO:0000256" key="1">
    <source>
        <dbReference type="ARBA" id="ARBA00006151"/>
    </source>
</evidence>
<gene>
    <name evidence="4" type="ORF">OJ252_1809</name>
</gene>
<evidence type="ECO:0000259" key="3">
    <source>
        <dbReference type="Pfam" id="PF15247"/>
    </source>
</evidence>
<keyword evidence="2" id="KW-0694">RNA-binding</keyword>
<reference evidence="4" key="1">
    <citation type="submission" date="2022-10" db="EMBL/GenBank/DDBJ databases">
        <title>Adaptive evolution leads to modifications in subtelomeric GC content in a zoonotic Cryptosporidium species.</title>
        <authorList>
            <person name="Li J."/>
            <person name="Feng Y."/>
            <person name="Xiao L."/>
        </authorList>
    </citation>
    <scope>NUCLEOTIDE SEQUENCE</scope>
    <source>
        <strain evidence="4">25894</strain>
    </source>
</reference>
<dbReference type="PANTHER" id="PTHR17408:SF0">
    <property type="entry name" value="HISTONE RNA HAIRPIN-BINDING PROTEIN"/>
    <property type="match status" value="1"/>
</dbReference>
<organism evidence="4 5">
    <name type="scientific">Cryptosporidium canis</name>
    <dbReference type="NCBI Taxonomy" id="195482"/>
    <lineage>
        <taxon>Eukaryota</taxon>
        <taxon>Sar</taxon>
        <taxon>Alveolata</taxon>
        <taxon>Apicomplexa</taxon>
        <taxon>Conoidasida</taxon>
        <taxon>Coccidia</taxon>
        <taxon>Eucoccidiorida</taxon>
        <taxon>Eimeriorina</taxon>
        <taxon>Cryptosporidiidae</taxon>
        <taxon>Cryptosporidium</taxon>
    </lineage>
</organism>
<dbReference type="InterPro" id="IPR029344">
    <property type="entry name" value="SLBP_RNA_bind"/>
</dbReference>
<evidence type="ECO:0000256" key="2">
    <source>
        <dbReference type="ARBA" id="ARBA00022884"/>
    </source>
</evidence>
<comment type="caution">
    <text evidence="4">The sequence shown here is derived from an EMBL/GenBank/DDBJ whole genome shotgun (WGS) entry which is preliminary data.</text>
</comment>
<accession>A0ABQ8P707</accession>
<protein>
    <submittedName>
        <fullName evidence="4">SLBP-like protein</fullName>
    </submittedName>
</protein>